<evidence type="ECO:0000313" key="3">
    <source>
        <dbReference type="EMBL" id="NUW45464.1"/>
    </source>
</evidence>
<protein>
    <submittedName>
        <fullName evidence="3">Uncharacterized protein</fullName>
    </submittedName>
</protein>
<accession>A0A7Y6IW31</accession>
<feature type="transmembrane region" description="Helical" evidence="2">
    <location>
        <begin position="40"/>
        <end position="60"/>
    </location>
</feature>
<feature type="transmembrane region" description="Helical" evidence="2">
    <location>
        <begin position="67"/>
        <end position="85"/>
    </location>
</feature>
<feature type="region of interest" description="Disordered" evidence="1">
    <location>
        <begin position="143"/>
        <end position="186"/>
    </location>
</feature>
<gene>
    <name evidence="3" type="ORF">HT134_35890</name>
</gene>
<organism evidence="3 4">
    <name type="scientific">Nonomuraea rhodomycinica</name>
    <dbReference type="NCBI Taxonomy" id="1712872"/>
    <lineage>
        <taxon>Bacteria</taxon>
        <taxon>Bacillati</taxon>
        <taxon>Actinomycetota</taxon>
        <taxon>Actinomycetes</taxon>
        <taxon>Streptosporangiales</taxon>
        <taxon>Streptosporangiaceae</taxon>
        <taxon>Nonomuraea</taxon>
    </lineage>
</organism>
<dbReference type="RefSeq" id="WP_175604932.1">
    <property type="nucleotide sequence ID" value="NZ_JABWGO010000012.1"/>
</dbReference>
<comment type="caution">
    <text evidence="3">The sequence shown here is derived from an EMBL/GenBank/DDBJ whole genome shotgun (WGS) entry which is preliminary data.</text>
</comment>
<keyword evidence="2" id="KW-0472">Membrane</keyword>
<dbReference type="Proteomes" id="UP000546126">
    <property type="component" value="Unassembled WGS sequence"/>
</dbReference>
<keyword evidence="4" id="KW-1185">Reference proteome</keyword>
<feature type="transmembrane region" description="Helical" evidence="2">
    <location>
        <begin position="7"/>
        <end position="28"/>
    </location>
</feature>
<evidence type="ECO:0000256" key="2">
    <source>
        <dbReference type="SAM" id="Phobius"/>
    </source>
</evidence>
<keyword evidence="2" id="KW-1133">Transmembrane helix</keyword>
<name>A0A7Y6IW31_9ACTN</name>
<keyword evidence="2" id="KW-0812">Transmembrane</keyword>
<sequence length="186" mass="19343">MSNGVRHVLGLVAGIVLPPLIAVMLMYGVTEVNRSFHNFAVSWAGLALIVLAGALTAVLAASRMSPIASLLGGIAFVVLGVLPFIEIFSGPIVPDALVPGWVRNGYLTLGLTGVFLLLGIVLLVSSAFPSRWRGPRPAALSPGYGASRGHEGPPSYGSPSYGSSSYGSSPSYGQVPDDTTRPMHRE</sequence>
<reference evidence="3 4" key="1">
    <citation type="submission" date="2020-06" db="EMBL/GenBank/DDBJ databases">
        <authorList>
            <person name="Chanama M."/>
        </authorList>
    </citation>
    <scope>NUCLEOTIDE SEQUENCE [LARGE SCALE GENOMIC DNA]</scope>
    <source>
        <strain evidence="3 4">TBRC6557</strain>
    </source>
</reference>
<feature type="transmembrane region" description="Helical" evidence="2">
    <location>
        <begin position="105"/>
        <end position="128"/>
    </location>
</feature>
<evidence type="ECO:0000256" key="1">
    <source>
        <dbReference type="SAM" id="MobiDB-lite"/>
    </source>
</evidence>
<dbReference type="EMBL" id="JABWGO010000012">
    <property type="protein sequence ID" value="NUW45464.1"/>
    <property type="molecule type" value="Genomic_DNA"/>
</dbReference>
<dbReference type="AlphaFoldDB" id="A0A7Y6IW31"/>
<evidence type="ECO:0000313" key="4">
    <source>
        <dbReference type="Proteomes" id="UP000546126"/>
    </source>
</evidence>
<feature type="compositionally biased region" description="Low complexity" evidence="1">
    <location>
        <begin position="152"/>
        <end position="173"/>
    </location>
</feature>
<proteinExistence type="predicted"/>